<protein>
    <submittedName>
        <fullName evidence="2">DUF2285 domain-containing protein</fullName>
    </submittedName>
</protein>
<organism evidence="2 3">
    <name type="scientific">Agrobacterium pusense</name>
    <dbReference type="NCBI Taxonomy" id="648995"/>
    <lineage>
        <taxon>Bacteria</taxon>
        <taxon>Pseudomonadati</taxon>
        <taxon>Pseudomonadota</taxon>
        <taxon>Alphaproteobacteria</taxon>
        <taxon>Hyphomicrobiales</taxon>
        <taxon>Rhizobiaceae</taxon>
        <taxon>Rhizobium/Agrobacterium group</taxon>
        <taxon>Agrobacterium</taxon>
    </lineage>
</organism>
<reference evidence="2 3" key="1">
    <citation type="submission" date="2020-04" db="EMBL/GenBank/DDBJ databases">
        <title>FDA dAtabase for Regulatory Grade micrObial Sequences (FDA-ARGOS): Supporting development and validation of Infectious Disease Dx tests.</title>
        <authorList>
            <person name="Sciortino C."/>
            <person name="Tallon L."/>
            <person name="Sadzewicz L."/>
            <person name="Vavikolanu K."/>
            <person name="Mehta A."/>
            <person name="Aluvathingal J."/>
            <person name="Nadendla S."/>
            <person name="Nandy P."/>
            <person name="Geyer C."/>
            <person name="Yan Y."/>
            <person name="Sichtig H."/>
        </authorList>
    </citation>
    <scope>NUCLEOTIDE SEQUENCE [LARGE SCALE GENOMIC DNA]</scope>
    <source>
        <strain evidence="2 3">FDAARGOS_633</strain>
    </source>
</reference>
<sequence>MTSLTTCRLKGSPGNAFVATKGIRVSIKTLCKRKQRLLRFPVKRSSAGGCDFPARPDLPSTSQHVLWSPSVDLAVLILMRCPEFLPHLSLHPPIGTGESRPAPEGRYAVDIESVGSQFLFLPDTAPEEPLAALIPLDDDILGRLEALIRYWRAARSRPVPPDTRMTSQQRRRLRLMLQAADGRTNGASYREIAIALYGRDRIAAEPWKTSSIRDTVIGLVKSGSAMIGGGYLQLLRHRRRS</sequence>
<dbReference type="Proteomes" id="UP000500870">
    <property type="component" value="Chromosome 3"/>
</dbReference>
<accession>A0A6H0ZVL7</accession>
<dbReference type="InterPro" id="IPR018754">
    <property type="entry name" value="RovC-like_DNA-bd"/>
</dbReference>
<evidence type="ECO:0000259" key="1">
    <source>
        <dbReference type="Pfam" id="PF10074"/>
    </source>
</evidence>
<evidence type="ECO:0000313" key="3">
    <source>
        <dbReference type="Proteomes" id="UP000500870"/>
    </source>
</evidence>
<gene>
    <name evidence="2" type="ORF">FOB41_23400</name>
</gene>
<feature type="domain" description="T6SS Transcription factor RovC-like DNA binding" evidence="1">
    <location>
        <begin position="133"/>
        <end position="236"/>
    </location>
</feature>
<dbReference type="EMBL" id="CP050899">
    <property type="protein sequence ID" value="QIX24064.1"/>
    <property type="molecule type" value="Genomic_DNA"/>
</dbReference>
<name>A0A6H0ZVL7_9HYPH</name>
<evidence type="ECO:0000313" key="2">
    <source>
        <dbReference type="EMBL" id="QIX24064.1"/>
    </source>
</evidence>
<dbReference type="Pfam" id="PF10074">
    <property type="entry name" value="RovC_DNA-bd"/>
    <property type="match status" value="1"/>
</dbReference>
<proteinExistence type="predicted"/>
<dbReference type="AlphaFoldDB" id="A0A6H0ZVL7"/>